<dbReference type="Proteomes" id="UP000486351">
    <property type="component" value="Unassembled WGS sequence"/>
</dbReference>
<dbReference type="AlphaFoldDB" id="A0A6G0RLP3"/>
<feature type="chain" id="PRO_5026134107" description="AB hydrolase-1 domain-containing protein" evidence="1">
    <location>
        <begin position="19"/>
        <end position="349"/>
    </location>
</feature>
<accession>A0A6G0RLP3</accession>
<reference evidence="2 3" key="1">
    <citation type="submission" date="2018-09" db="EMBL/GenBank/DDBJ databases">
        <title>Genomic investigation of the strawberry pathogen Phytophthora fragariae indicates pathogenicity is determined by transcriptional variation in three key races.</title>
        <authorList>
            <person name="Adams T.M."/>
            <person name="Armitage A.D."/>
            <person name="Sobczyk M.K."/>
            <person name="Bates H.J."/>
            <person name="Dunwell J.M."/>
            <person name="Nellist C.F."/>
            <person name="Harrison R.J."/>
        </authorList>
    </citation>
    <scope>NUCLEOTIDE SEQUENCE [LARGE SCALE GENOMIC DNA]</scope>
    <source>
        <strain evidence="2 3">NOV-77</strain>
    </source>
</reference>
<comment type="caution">
    <text evidence="2">The sequence shown here is derived from an EMBL/GenBank/DDBJ whole genome shotgun (WGS) entry which is preliminary data.</text>
</comment>
<dbReference type="Gene3D" id="3.40.50.1820">
    <property type="entry name" value="alpha/beta hydrolase"/>
    <property type="match status" value="1"/>
</dbReference>
<evidence type="ECO:0008006" key="4">
    <source>
        <dbReference type="Google" id="ProtNLM"/>
    </source>
</evidence>
<dbReference type="InterPro" id="IPR029058">
    <property type="entry name" value="AB_hydrolase_fold"/>
</dbReference>
<dbReference type="EMBL" id="QXFY01000781">
    <property type="protein sequence ID" value="KAE9335771.1"/>
    <property type="molecule type" value="Genomic_DNA"/>
</dbReference>
<proteinExistence type="predicted"/>
<name>A0A6G0RLP3_9STRA</name>
<dbReference type="SUPFAM" id="SSF53474">
    <property type="entry name" value="alpha/beta-Hydrolases"/>
    <property type="match status" value="1"/>
</dbReference>
<feature type="signal peptide" evidence="1">
    <location>
        <begin position="1"/>
        <end position="18"/>
    </location>
</feature>
<sequence>MIFRLAVGLAIVAAQVSAETNTTGNQLNGWYPCAEYTFSDDGNSTGQLAECAVYMAPLCYPGICASVNSKIEIFVKRLPAVGGDPEKATNVWLVEGGPGRPSPSMGSRMLDLHAKLNGSSNVYTMDHRGTGRSTMLDCVAAQAQTTASPKGRNIDPTEVAACAKSLSFKYTEFAGFSVTSAATDLATLISKYTNGASTIVYGVNYGTMLVERLMHLDPPEVTGYVMDGIASTPGVATDKFEYFSESEVNYGEPVSPQVEEPLTPSHVQAPRLRARCEKYSCTLEPMDPDMNARLLAEVTTLLRQQQELMTKLVNRPPAEKRVEGISMLKYSGSLGESLELFLDQSRLFF</sequence>
<evidence type="ECO:0000313" key="2">
    <source>
        <dbReference type="EMBL" id="KAE9335771.1"/>
    </source>
</evidence>
<evidence type="ECO:0000313" key="3">
    <source>
        <dbReference type="Proteomes" id="UP000486351"/>
    </source>
</evidence>
<evidence type="ECO:0000256" key="1">
    <source>
        <dbReference type="SAM" id="SignalP"/>
    </source>
</evidence>
<keyword evidence="1" id="KW-0732">Signal</keyword>
<gene>
    <name evidence="2" type="ORF">PF008_g13340</name>
</gene>
<protein>
    <recommendedName>
        <fullName evidence="4">AB hydrolase-1 domain-containing protein</fullName>
    </recommendedName>
</protein>
<organism evidence="2 3">
    <name type="scientific">Phytophthora fragariae</name>
    <dbReference type="NCBI Taxonomy" id="53985"/>
    <lineage>
        <taxon>Eukaryota</taxon>
        <taxon>Sar</taxon>
        <taxon>Stramenopiles</taxon>
        <taxon>Oomycota</taxon>
        <taxon>Peronosporomycetes</taxon>
        <taxon>Peronosporales</taxon>
        <taxon>Peronosporaceae</taxon>
        <taxon>Phytophthora</taxon>
    </lineage>
</organism>